<reference evidence="5" key="1">
    <citation type="journal article" date="2023" name="IMA Fungus">
        <title>Comparative genomic study of the Penicillium genus elucidates a diverse pangenome and 15 lateral gene transfer events.</title>
        <authorList>
            <person name="Petersen C."/>
            <person name="Sorensen T."/>
            <person name="Nielsen M.R."/>
            <person name="Sondergaard T.E."/>
            <person name="Sorensen J.L."/>
            <person name="Fitzpatrick D.A."/>
            <person name="Frisvad J.C."/>
            <person name="Nielsen K.L."/>
        </authorList>
    </citation>
    <scope>NUCLEOTIDE SEQUENCE</scope>
    <source>
        <strain evidence="5">IBT 17514</strain>
    </source>
</reference>
<comment type="caution">
    <text evidence="5">The sequence shown here is derived from an EMBL/GenBank/DDBJ whole genome shotgun (WGS) entry which is preliminary data.</text>
</comment>
<dbReference type="Gene3D" id="3.90.1150.10">
    <property type="entry name" value="Aspartate Aminotransferase, domain 1"/>
    <property type="match status" value="1"/>
</dbReference>
<feature type="region of interest" description="Disordered" evidence="3">
    <location>
        <begin position="450"/>
        <end position="471"/>
    </location>
</feature>
<dbReference type="CDD" id="cd00609">
    <property type="entry name" value="AAT_like"/>
    <property type="match status" value="1"/>
</dbReference>
<keyword evidence="2" id="KW-0663">Pyridoxal phosphate</keyword>
<evidence type="ECO:0000256" key="2">
    <source>
        <dbReference type="ARBA" id="ARBA00022898"/>
    </source>
</evidence>
<dbReference type="Gene3D" id="3.40.640.10">
    <property type="entry name" value="Type I PLP-dependent aspartate aminotransferase-like (Major domain)"/>
    <property type="match status" value="1"/>
</dbReference>
<evidence type="ECO:0000313" key="5">
    <source>
        <dbReference type="EMBL" id="KAJ5719881.1"/>
    </source>
</evidence>
<dbReference type="InterPro" id="IPR050478">
    <property type="entry name" value="Ethylene_sulfur-biosynth"/>
</dbReference>
<feature type="compositionally biased region" description="Polar residues" evidence="3">
    <location>
        <begin position="450"/>
        <end position="463"/>
    </location>
</feature>
<evidence type="ECO:0000259" key="4">
    <source>
        <dbReference type="Pfam" id="PF00155"/>
    </source>
</evidence>
<dbReference type="SUPFAM" id="SSF53383">
    <property type="entry name" value="PLP-dependent transferases"/>
    <property type="match status" value="1"/>
</dbReference>
<dbReference type="GO" id="GO:0008483">
    <property type="term" value="F:transaminase activity"/>
    <property type="evidence" value="ECO:0007669"/>
    <property type="project" value="TreeGrafter"/>
</dbReference>
<sequence>MANHSFPSSRRGNANLSRGRLIDMKKELQGKTYYDPVTNPSGLIDISGASNEGMRDFLEEFCKNKKQTPSIAEFLEYGGVTGPPELQKAVSDLINDWFHPSVPIEPENILPTNGVSSLLDMVAFNIADANEGVLVPTPMYSMFEQDLCSRAQLNIIPVTMSRPLDQFDASHKKSFIEVFERSLKSAQRSGIRVKAVLICNPCNPVGRFYSRDTLMVIASFCGKHGLHLVADEIYALSGFESPDGFDNFTSVLSLQNDPKQGILIQNIHSFYGASKDWSMGGLRLGFLITRNAELWNTCRRLALFTWVTPFSTSFFTDFITDKENTKKYIALNQTRLREKYLLTTAAMREQKVPFHPANGGLFIWVDLSRWLGYFPGNDNITNPGESRETQLCRFLVERGVYMRMGELSLSSVPGHFRFVYTSPGDEGHIAVRRIRKACIDLESQNSMEKYSFDSETATQSSLQEEGYESRGKETGMKALKIARQAKAHWRRFLCM</sequence>
<keyword evidence="6" id="KW-1185">Reference proteome</keyword>
<name>A0AAD6HJZ5_9EURO</name>
<reference evidence="5" key="2">
    <citation type="submission" date="2023-01" db="EMBL/GenBank/DDBJ databases">
        <authorList>
            <person name="Petersen C."/>
        </authorList>
    </citation>
    <scope>NUCLEOTIDE SEQUENCE</scope>
    <source>
        <strain evidence="5">IBT 17514</strain>
    </source>
</reference>
<dbReference type="PANTHER" id="PTHR43795:SF39">
    <property type="entry name" value="AMINOTRANSFERASE CLASS I_CLASSII DOMAIN-CONTAINING PROTEIN"/>
    <property type="match status" value="1"/>
</dbReference>
<dbReference type="PRINTS" id="PR00753">
    <property type="entry name" value="ACCSYNTHASE"/>
</dbReference>
<accession>A0AAD6HJZ5</accession>
<dbReference type="InterPro" id="IPR015422">
    <property type="entry name" value="PyrdxlP-dep_Trfase_small"/>
</dbReference>
<dbReference type="InterPro" id="IPR004839">
    <property type="entry name" value="Aminotransferase_I/II_large"/>
</dbReference>
<proteinExistence type="inferred from homology"/>
<feature type="domain" description="Aminotransferase class I/classII large" evidence="4">
    <location>
        <begin position="59"/>
        <end position="425"/>
    </location>
</feature>
<dbReference type="InterPro" id="IPR004838">
    <property type="entry name" value="NHTrfase_class1_PyrdxlP-BS"/>
</dbReference>
<dbReference type="InterPro" id="IPR015424">
    <property type="entry name" value="PyrdxlP-dep_Trfase"/>
</dbReference>
<dbReference type="GO" id="GO:0030170">
    <property type="term" value="F:pyridoxal phosphate binding"/>
    <property type="evidence" value="ECO:0007669"/>
    <property type="project" value="InterPro"/>
</dbReference>
<gene>
    <name evidence="5" type="ORF">N7493_006759</name>
</gene>
<evidence type="ECO:0000256" key="1">
    <source>
        <dbReference type="ARBA" id="ARBA00007441"/>
    </source>
</evidence>
<protein>
    <recommendedName>
        <fullName evidence="4">Aminotransferase class I/classII large domain-containing protein</fullName>
    </recommendedName>
</protein>
<evidence type="ECO:0000313" key="6">
    <source>
        <dbReference type="Proteomes" id="UP001215712"/>
    </source>
</evidence>
<dbReference type="PROSITE" id="PS00105">
    <property type="entry name" value="AA_TRANSFER_CLASS_1"/>
    <property type="match status" value="1"/>
</dbReference>
<dbReference type="Proteomes" id="UP001215712">
    <property type="component" value="Unassembled WGS sequence"/>
</dbReference>
<dbReference type="EMBL" id="JAQJAN010000009">
    <property type="protein sequence ID" value="KAJ5719881.1"/>
    <property type="molecule type" value="Genomic_DNA"/>
</dbReference>
<dbReference type="Pfam" id="PF00155">
    <property type="entry name" value="Aminotran_1_2"/>
    <property type="match status" value="1"/>
</dbReference>
<dbReference type="PANTHER" id="PTHR43795">
    <property type="entry name" value="BIFUNCTIONAL ASPARTATE AMINOTRANSFERASE AND GLUTAMATE/ASPARTATE-PREPHENATE AMINOTRANSFERASE-RELATED"/>
    <property type="match status" value="1"/>
</dbReference>
<dbReference type="GO" id="GO:0006520">
    <property type="term" value="P:amino acid metabolic process"/>
    <property type="evidence" value="ECO:0007669"/>
    <property type="project" value="TreeGrafter"/>
</dbReference>
<evidence type="ECO:0000256" key="3">
    <source>
        <dbReference type="SAM" id="MobiDB-lite"/>
    </source>
</evidence>
<dbReference type="AlphaFoldDB" id="A0AAD6HJZ5"/>
<organism evidence="5 6">
    <name type="scientific">Penicillium malachiteum</name>
    <dbReference type="NCBI Taxonomy" id="1324776"/>
    <lineage>
        <taxon>Eukaryota</taxon>
        <taxon>Fungi</taxon>
        <taxon>Dikarya</taxon>
        <taxon>Ascomycota</taxon>
        <taxon>Pezizomycotina</taxon>
        <taxon>Eurotiomycetes</taxon>
        <taxon>Eurotiomycetidae</taxon>
        <taxon>Eurotiales</taxon>
        <taxon>Aspergillaceae</taxon>
        <taxon>Penicillium</taxon>
    </lineage>
</organism>
<dbReference type="InterPro" id="IPR015421">
    <property type="entry name" value="PyrdxlP-dep_Trfase_major"/>
</dbReference>
<comment type="similarity">
    <text evidence="1">Belongs to the class-I pyridoxal-phosphate-dependent aminotransferase family.</text>
</comment>